<gene>
    <name evidence="2" type="ORF">OPR82_10735</name>
</gene>
<dbReference type="RefSeq" id="WP_265984780.1">
    <property type="nucleotide sequence ID" value="NZ_JAPHAV010000004.1"/>
</dbReference>
<comment type="caution">
    <text evidence="2">The sequence shown here is derived from an EMBL/GenBank/DDBJ whole genome shotgun (WGS) entry which is preliminary data.</text>
</comment>
<sequence>MIAAYIGSAAVSAGVYLLLKRKARKTRLIISWSVFLVLCALFTIWFINTGGEYGIMGKNGINPDWARQ</sequence>
<dbReference type="Proteomes" id="UP001301216">
    <property type="component" value="Unassembled WGS sequence"/>
</dbReference>
<accession>A0ABT3QNQ8</accession>
<reference evidence="2 3" key="1">
    <citation type="submission" date="2022-11" db="EMBL/GenBank/DDBJ databases">
        <title>Brucella sp. YY2X, whole genome shotgun sequencing project.</title>
        <authorList>
            <person name="Yang Y."/>
        </authorList>
    </citation>
    <scope>NUCLEOTIDE SEQUENCE [LARGE SCALE GENOMIC DNA]</scope>
    <source>
        <strain evidence="2 3">YY2X</strain>
    </source>
</reference>
<protein>
    <submittedName>
        <fullName evidence="2">Uncharacterized protein</fullName>
    </submittedName>
</protein>
<feature type="transmembrane region" description="Helical" evidence="1">
    <location>
        <begin position="28"/>
        <end position="47"/>
    </location>
</feature>
<keyword evidence="1" id="KW-0812">Transmembrane</keyword>
<keyword evidence="1" id="KW-0472">Membrane</keyword>
<organism evidence="2 3">
    <name type="scientific">Ochrobactrum chromiisoli</name>
    <dbReference type="NCBI Taxonomy" id="2993941"/>
    <lineage>
        <taxon>Bacteria</taxon>
        <taxon>Pseudomonadati</taxon>
        <taxon>Pseudomonadota</taxon>
        <taxon>Alphaproteobacteria</taxon>
        <taxon>Hyphomicrobiales</taxon>
        <taxon>Brucellaceae</taxon>
        <taxon>Brucella/Ochrobactrum group</taxon>
        <taxon>Ochrobactrum</taxon>
    </lineage>
</organism>
<evidence type="ECO:0000313" key="2">
    <source>
        <dbReference type="EMBL" id="MCX2697252.1"/>
    </source>
</evidence>
<keyword evidence="3" id="KW-1185">Reference proteome</keyword>
<name>A0ABT3QNQ8_9HYPH</name>
<proteinExistence type="predicted"/>
<evidence type="ECO:0000313" key="3">
    <source>
        <dbReference type="Proteomes" id="UP001301216"/>
    </source>
</evidence>
<dbReference type="EMBL" id="JAPHAV010000004">
    <property type="protein sequence ID" value="MCX2697252.1"/>
    <property type="molecule type" value="Genomic_DNA"/>
</dbReference>
<evidence type="ECO:0000256" key="1">
    <source>
        <dbReference type="SAM" id="Phobius"/>
    </source>
</evidence>
<keyword evidence="1" id="KW-1133">Transmembrane helix</keyword>